<organism evidence="4 5">
    <name type="scientific">Streptomyces zaomyceticus</name>
    <dbReference type="NCBI Taxonomy" id="68286"/>
    <lineage>
        <taxon>Bacteria</taxon>
        <taxon>Bacillati</taxon>
        <taxon>Actinomycetota</taxon>
        <taxon>Actinomycetes</taxon>
        <taxon>Kitasatosporales</taxon>
        <taxon>Streptomycetaceae</taxon>
        <taxon>Streptomyces</taxon>
    </lineage>
</organism>
<evidence type="ECO:0000313" key="4">
    <source>
        <dbReference type="EMBL" id="WTR68097.1"/>
    </source>
</evidence>
<dbReference type="PANTHER" id="PTHR14859:SF15">
    <property type="entry name" value="ENDONUCLEASE_EXONUCLEASE_PHOSPHATASE DOMAIN-CONTAINING PROTEIN"/>
    <property type="match status" value="1"/>
</dbReference>
<keyword evidence="4" id="KW-0378">Hydrolase</keyword>
<keyword evidence="2" id="KW-0732">Signal</keyword>
<gene>
    <name evidence="4" type="ORF">OG814_01905</name>
</gene>
<evidence type="ECO:0000313" key="5">
    <source>
        <dbReference type="Proteomes" id="UP001622594"/>
    </source>
</evidence>
<proteinExistence type="predicted"/>
<dbReference type="RefSeq" id="WP_327166112.1">
    <property type="nucleotide sequence ID" value="NZ_CP108062.1"/>
</dbReference>
<dbReference type="Gene3D" id="3.60.10.10">
    <property type="entry name" value="Endonuclease/exonuclease/phosphatase"/>
    <property type="match status" value="1"/>
</dbReference>
<dbReference type="Pfam" id="PF03372">
    <property type="entry name" value="Exo_endo_phos"/>
    <property type="match status" value="1"/>
</dbReference>
<dbReference type="InterPro" id="IPR005135">
    <property type="entry name" value="Endo/exonuclease/phosphatase"/>
</dbReference>
<protein>
    <submittedName>
        <fullName evidence="4">Endonuclease/exonuclease/phosphatase family protein</fullName>
    </submittedName>
</protein>
<dbReference type="Proteomes" id="UP001622594">
    <property type="component" value="Chromosome"/>
</dbReference>
<feature type="compositionally biased region" description="Polar residues" evidence="1">
    <location>
        <begin position="265"/>
        <end position="285"/>
    </location>
</feature>
<evidence type="ECO:0000256" key="2">
    <source>
        <dbReference type="SAM" id="SignalP"/>
    </source>
</evidence>
<dbReference type="SUPFAM" id="SSF56219">
    <property type="entry name" value="DNase I-like"/>
    <property type="match status" value="1"/>
</dbReference>
<dbReference type="EMBL" id="CP108188">
    <property type="protein sequence ID" value="WTR68097.1"/>
    <property type="molecule type" value="Genomic_DNA"/>
</dbReference>
<reference evidence="4 5" key="1">
    <citation type="submission" date="2022-10" db="EMBL/GenBank/DDBJ databases">
        <title>The complete genomes of actinobacterial strains from the NBC collection.</title>
        <authorList>
            <person name="Joergensen T.S."/>
            <person name="Alvarez Arevalo M."/>
            <person name="Sterndorff E.B."/>
            <person name="Faurdal D."/>
            <person name="Vuksanovic O."/>
            <person name="Mourched A.-S."/>
            <person name="Charusanti P."/>
            <person name="Shaw S."/>
            <person name="Blin K."/>
            <person name="Weber T."/>
        </authorList>
    </citation>
    <scope>NUCLEOTIDE SEQUENCE [LARGE SCALE GENOMIC DNA]</scope>
    <source>
        <strain evidence="4 5">NBC_00123</strain>
    </source>
</reference>
<keyword evidence="5" id="KW-1185">Reference proteome</keyword>
<dbReference type="PANTHER" id="PTHR14859">
    <property type="entry name" value="CALCOFLUOR WHITE HYPERSENSITIVE PROTEIN PRECURSOR"/>
    <property type="match status" value="1"/>
</dbReference>
<keyword evidence="4" id="KW-0255">Endonuclease</keyword>
<feature type="region of interest" description="Disordered" evidence="1">
    <location>
        <begin position="257"/>
        <end position="285"/>
    </location>
</feature>
<accession>A0ABZ1L0P7</accession>
<feature type="signal peptide" evidence="2">
    <location>
        <begin position="1"/>
        <end position="28"/>
    </location>
</feature>
<feature type="chain" id="PRO_5047235746" evidence="2">
    <location>
        <begin position="29"/>
        <end position="330"/>
    </location>
</feature>
<dbReference type="GO" id="GO:0004519">
    <property type="term" value="F:endonuclease activity"/>
    <property type="evidence" value="ECO:0007669"/>
    <property type="project" value="UniProtKB-KW"/>
</dbReference>
<dbReference type="InterPro" id="IPR051916">
    <property type="entry name" value="GPI-anchor_lipid_remodeler"/>
</dbReference>
<keyword evidence="4" id="KW-0540">Nuclease</keyword>
<sequence length="330" mass="35873">MRAPLRAFLTTLFSVCLLLASGFTTARADEVTPTNAPKPRFITYNVCGASKTCDSHNDKAKWLTDVTGAIDHWEADVVMLQEVCYEQWKLLRTHLAGRAGTKYDAAWGAALPSIGNCARWDPDPHDSIAPDLRFGLAILAKGGPETIDLTTRTVDFLPEPVEATGTATENRILLCVKSTVTGRTVRTCNTHIDWHAGNKTAQIAKVAEITRGFAEAGEPIVLGGDFNQKPQHTDMNPLYSHGTGSTGVFQEVDENDKDEFRGSDCPQTQDRCRSGENTASTECSPHTTENAKIDYIFLSSSWFTTVRGDAAACSGVADHHLLRGAAAWES</sequence>
<evidence type="ECO:0000256" key="1">
    <source>
        <dbReference type="SAM" id="MobiDB-lite"/>
    </source>
</evidence>
<dbReference type="InterPro" id="IPR036691">
    <property type="entry name" value="Endo/exonu/phosph_ase_sf"/>
</dbReference>
<feature type="domain" description="Endonuclease/exonuclease/phosphatase" evidence="3">
    <location>
        <begin position="42"/>
        <end position="308"/>
    </location>
</feature>
<name>A0ABZ1L0P7_9ACTN</name>
<evidence type="ECO:0000259" key="3">
    <source>
        <dbReference type="Pfam" id="PF03372"/>
    </source>
</evidence>